<evidence type="ECO:0000256" key="8">
    <source>
        <dbReference type="SAM" id="MobiDB-lite"/>
    </source>
</evidence>
<dbReference type="Gene3D" id="1.10.287.1260">
    <property type="match status" value="1"/>
</dbReference>
<evidence type="ECO:0000256" key="10">
    <source>
        <dbReference type="SAM" id="SignalP"/>
    </source>
</evidence>
<keyword evidence="10" id="KW-0732">Signal</keyword>
<dbReference type="InterPro" id="IPR010920">
    <property type="entry name" value="LSM_dom_sf"/>
</dbReference>
<dbReference type="KEGG" id="pbs:Plabr_1934"/>
<dbReference type="InterPro" id="IPR023408">
    <property type="entry name" value="MscS_beta-dom_sf"/>
</dbReference>
<feature type="domain" description="Mechanosensitive ion channel inner membrane" evidence="12">
    <location>
        <begin position="589"/>
        <end position="923"/>
    </location>
</feature>
<feature type="region of interest" description="Disordered" evidence="8">
    <location>
        <begin position="45"/>
        <end position="105"/>
    </location>
</feature>
<dbReference type="STRING" id="756272.Plabr_1934"/>
<evidence type="ECO:0000256" key="3">
    <source>
        <dbReference type="ARBA" id="ARBA00022475"/>
    </source>
</evidence>
<feature type="region of interest" description="Disordered" evidence="8">
    <location>
        <begin position="1204"/>
        <end position="1255"/>
    </location>
</feature>
<dbReference type="Pfam" id="PF12794">
    <property type="entry name" value="MscS_TM"/>
    <property type="match status" value="1"/>
</dbReference>
<name>F0SHR3_RUBBR</name>
<dbReference type="PANTHER" id="PTHR30347">
    <property type="entry name" value="POTASSIUM CHANNEL RELATED"/>
    <property type="match status" value="1"/>
</dbReference>
<dbReference type="Pfam" id="PF00924">
    <property type="entry name" value="MS_channel_2nd"/>
    <property type="match status" value="1"/>
</dbReference>
<evidence type="ECO:0000259" key="11">
    <source>
        <dbReference type="Pfam" id="PF00924"/>
    </source>
</evidence>
<evidence type="ECO:0000256" key="5">
    <source>
        <dbReference type="ARBA" id="ARBA00022989"/>
    </source>
</evidence>
<evidence type="ECO:0000256" key="7">
    <source>
        <dbReference type="SAM" id="Coils"/>
    </source>
</evidence>
<feature type="transmembrane region" description="Helical" evidence="9">
    <location>
        <begin position="945"/>
        <end position="965"/>
    </location>
</feature>
<feature type="transmembrane region" description="Helical" evidence="9">
    <location>
        <begin position="986"/>
        <end position="1007"/>
    </location>
</feature>
<evidence type="ECO:0000313" key="15">
    <source>
        <dbReference type="Proteomes" id="UP000006860"/>
    </source>
</evidence>
<feature type="transmembrane region" description="Helical" evidence="9">
    <location>
        <begin position="714"/>
        <end position="732"/>
    </location>
</feature>
<protein>
    <submittedName>
        <fullName evidence="14">MscS Mechanosensitive ion channel</fullName>
    </submittedName>
</protein>
<evidence type="ECO:0000259" key="12">
    <source>
        <dbReference type="Pfam" id="PF12794"/>
    </source>
</evidence>
<dbReference type="InterPro" id="IPR052702">
    <property type="entry name" value="MscS-like_channel"/>
</dbReference>
<comment type="subcellular location">
    <subcellularLocation>
        <location evidence="1">Cell membrane</location>
        <topology evidence="1">Multi-pass membrane protein</topology>
    </subcellularLocation>
</comment>
<reference evidence="15" key="1">
    <citation type="submission" date="2011-02" db="EMBL/GenBank/DDBJ databases">
        <title>The complete genome of Planctomyces brasiliensis DSM 5305.</title>
        <authorList>
            <person name="Lucas S."/>
            <person name="Copeland A."/>
            <person name="Lapidus A."/>
            <person name="Bruce D."/>
            <person name="Goodwin L."/>
            <person name="Pitluck S."/>
            <person name="Kyrpides N."/>
            <person name="Mavromatis K."/>
            <person name="Pagani I."/>
            <person name="Ivanova N."/>
            <person name="Ovchinnikova G."/>
            <person name="Lu M."/>
            <person name="Detter J.C."/>
            <person name="Han C."/>
            <person name="Land M."/>
            <person name="Hauser L."/>
            <person name="Markowitz V."/>
            <person name="Cheng J.-F."/>
            <person name="Hugenholtz P."/>
            <person name="Woyke T."/>
            <person name="Wu D."/>
            <person name="Tindall B."/>
            <person name="Pomrenke H.G."/>
            <person name="Brambilla E."/>
            <person name="Klenk H.-P."/>
            <person name="Eisen J.A."/>
        </authorList>
    </citation>
    <scope>NUCLEOTIDE SEQUENCE [LARGE SCALE GENOMIC DNA]</scope>
    <source>
        <strain evidence="15">ATCC 49424 / DSM 5305 / JCM 21570 / NBRC 103401 / IFAM 1448</strain>
    </source>
</reference>
<dbReference type="SUPFAM" id="SSF82689">
    <property type="entry name" value="Mechanosensitive channel protein MscS (YggB), C-terminal domain"/>
    <property type="match status" value="1"/>
</dbReference>
<feature type="compositionally biased region" description="Low complexity" evidence="8">
    <location>
        <begin position="1237"/>
        <end position="1255"/>
    </location>
</feature>
<proteinExistence type="inferred from homology"/>
<dbReference type="InterPro" id="IPR011014">
    <property type="entry name" value="MscS_channel_TM-2"/>
</dbReference>
<accession>F0SHR3</accession>
<evidence type="ECO:0000259" key="13">
    <source>
        <dbReference type="Pfam" id="PF21082"/>
    </source>
</evidence>
<dbReference type="InterPro" id="IPR006685">
    <property type="entry name" value="MscS_channel_2nd"/>
</dbReference>
<dbReference type="EMBL" id="CP002546">
    <property type="protein sequence ID" value="ADY59543.1"/>
    <property type="molecule type" value="Genomic_DNA"/>
</dbReference>
<feature type="compositionally biased region" description="Polar residues" evidence="8">
    <location>
        <begin position="45"/>
        <end position="55"/>
    </location>
</feature>
<feature type="coiled-coil region" evidence="7">
    <location>
        <begin position="486"/>
        <end position="517"/>
    </location>
</feature>
<dbReference type="Proteomes" id="UP000006860">
    <property type="component" value="Chromosome"/>
</dbReference>
<feature type="coiled-coil region" evidence="7">
    <location>
        <begin position="848"/>
        <end position="875"/>
    </location>
</feature>
<dbReference type="RefSeq" id="WP_013628270.1">
    <property type="nucleotide sequence ID" value="NC_015174.1"/>
</dbReference>
<dbReference type="eggNOG" id="COG3264">
    <property type="taxonomic scope" value="Bacteria"/>
</dbReference>
<dbReference type="Pfam" id="PF21082">
    <property type="entry name" value="MS_channel_3rd"/>
    <property type="match status" value="1"/>
</dbReference>
<dbReference type="InterPro" id="IPR049278">
    <property type="entry name" value="MS_channel_C"/>
</dbReference>
<evidence type="ECO:0000313" key="14">
    <source>
        <dbReference type="EMBL" id="ADY59543.1"/>
    </source>
</evidence>
<evidence type="ECO:0000256" key="4">
    <source>
        <dbReference type="ARBA" id="ARBA00022692"/>
    </source>
</evidence>
<feature type="domain" description="Mechanosensitive ion channel MscS" evidence="11">
    <location>
        <begin position="1035"/>
        <end position="1100"/>
    </location>
</feature>
<feature type="compositionally biased region" description="Gly residues" evidence="8">
    <location>
        <begin position="1216"/>
        <end position="1232"/>
    </location>
</feature>
<keyword evidence="15" id="KW-1185">Reference proteome</keyword>
<feature type="chain" id="PRO_5003256983" evidence="10">
    <location>
        <begin position="46"/>
        <end position="1255"/>
    </location>
</feature>
<dbReference type="OrthoDB" id="9809206at2"/>
<keyword evidence="5 9" id="KW-1133">Transmembrane helix</keyword>
<feature type="transmembrane region" description="Helical" evidence="9">
    <location>
        <begin position="627"/>
        <end position="652"/>
    </location>
</feature>
<dbReference type="SUPFAM" id="SSF82861">
    <property type="entry name" value="Mechanosensitive channel protein MscS (YggB), transmembrane region"/>
    <property type="match status" value="1"/>
</dbReference>
<dbReference type="Gene3D" id="2.30.30.60">
    <property type="match status" value="1"/>
</dbReference>
<dbReference type="HOGENOM" id="CLU_007829_1_1_0"/>
<keyword evidence="3" id="KW-1003">Cell membrane</keyword>
<keyword evidence="6 9" id="KW-0472">Membrane</keyword>
<gene>
    <name evidence="14" type="ordered locus">Plabr_1934</name>
</gene>
<feature type="transmembrane region" description="Helical" evidence="9">
    <location>
        <begin position="890"/>
        <end position="907"/>
    </location>
</feature>
<dbReference type="GO" id="GO:0005886">
    <property type="term" value="C:plasma membrane"/>
    <property type="evidence" value="ECO:0007669"/>
    <property type="project" value="UniProtKB-SubCell"/>
</dbReference>
<comment type="similarity">
    <text evidence="2">Belongs to the MscS (TC 1.A.23) family.</text>
</comment>
<evidence type="ECO:0000256" key="9">
    <source>
        <dbReference type="SAM" id="Phobius"/>
    </source>
</evidence>
<feature type="transmembrane region" description="Helical" evidence="9">
    <location>
        <begin position="1019"/>
        <end position="1047"/>
    </location>
</feature>
<keyword evidence="4 9" id="KW-0812">Transmembrane</keyword>
<evidence type="ECO:0000256" key="1">
    <source>
        <dbReference type="ARBA" id="ARBA00004651"/>
    </source>
</evidence>
<dbReference type="InterPro" id="IPR011066">
    <property type="entry name" value="MscS_channel_C_sf"/>
</dbReference>
<keyword evidence="7" id="KW-0175">Coiled coil</keyword>
<feature type="transmembrane region" description="Helical" evidence="9">
    <location>
        <begin position="816"/>
        <end position="839"/>
    </location>
</feature>
<dbReference type="PANTHER" id="PTHR30347:SF1">
    <property type="entry name" value="MECHANOSENSITIVE CHANNEL MSCK"/>
    <property type="match status" value="1"/>
</dbReference>
<sequence>MDERKLNGPLKHIPTIMPAFIRPASRIAPALLALCVVAFSSPVSALQPPTASGMSGTPPLPGAPAFPQGDTEKNGNGNTAPAQTNNGTPAPATDSTPADSPPEETLAAESVITADTVRKQIESAEQDSSLDTTVKGLALEAFRAALEELQLAETFGTLEKKFKATPADIEAKSNALKQELEQLPKQLPLDIDEKKATSADLEQLVAKTEAELRDIETRKSEFERVTAQRPSRRKDLIESQTTLPSRMKEVQEKITALPDANASQLVNNARMTQYQAALIRLKAEEGAIREELNLYDLQKANRFTTLGLELATTRQGLYQKKLESLRHLVTQKKRNEAQAQLAELKKDTDTTYPVLQSHINEIETYTKQMTQLVELNDQAEDQKEETTVLLKEIQEDERVTMQKDQGPASQTEAFALSLLRQLYELPNVDAYRERHELHTNQLNEATFQQIDIQAESNRLLTIDKAVDESFEKIKEDLGEDDLGFFEQGLRNDLKRLIQQKKESLENLKLAYDKYGDTLIELTTQEQLLIETVDNYRSLIRKRIFWIRSDSVLSISDLRRIFDISTYGISFADIQELPQLYLNDVRRDPIINAIGLLLLILLFLLRFQARRELTGLAEQARKSSNSRILPTLRALLLTAIIAAPIPLTMWFLGWRLGSMEISNNLQLALSQTLQQLGVIFGLLEFFRQCCRRDGLVDAHFNGPNLLASRFQRHSFLLLVVLVPIFFVISLLGHLNADETRQPLERVLFCIGMLIAAGYAHTTLHPQGPLMREVFLMKSAGPISRSRWFWFPLANIGPVILAVMAWLGYYYTAVQLSWRLLLTLLLLATVMLVWGVALRWYRMAQRWFRINIMRERLKQSNEETQTLEGQKLKLERDAQINDEDREKQTLKLINYGMLLPLFIGLWSIWADVLPAVAHLDELKIWSTWVDQTVVENGNPSTRKVEEIISPVDITISILAIMVTVFLSRNMPGMFDFVLLQRIGIDASLRYALTSVIGYLLTFIGFAFAFGKLGFRWEQIQWLAAALTFGLSFGLQEIFANFISGLIILFERPVRIGDIVTIEGVTGVVTRIRIRASTITDWDRKEFLVPNKELVTGRVLNWTLSDTLNRIVVPVGVAYGTDTDRVREILFEIAKDEKEILTEPQTLVTFEAFGDSTLNFVMRAYLASLDNRLETIHKLHTRIHQRFMQEGIEIAFPQQDLHIRTIPPSWQTQKPGPKDGAGGHSSGGNGDGNGTGNYHTSDSASSVSSQGTGSSGTP</sequence>
<evidence type="ECO:0000256" key="2">
    <source>
        <dbReference type="ARBA" id="ARBA00008017"/>
    </source>
</evidence>
<feature type="transmembrane region" description="Helical" evidence="9">
    <location>
        <begin position="589"/>
        <end position="606"/>
    </location>
</feature>
<feature type="coiled-coil region" evidence="7">
    <location>
        <begin position="327"/>
        <end position="396"/>
    </location>
</feature>
<dbReference type="InterPro" id="IPR025692">
    <property type="entry name" value="MscS_IM_dom1"/>
</dbReference>
<dbReference type="GO" id="GO:0008381">
    <property type="term" value="F:mechanosensitive monoatomic ion channel activity"/>
    <property type="evidence" value="ECO:0007669"/>
    <property type="project" value="UniProtKB-ARBA"/>
</dbReference>
<dbReference type="Gene3D" id="3.30.70.100">
    <property type="match status" value="1"/>
</dbReference>
<feature type="compositionally biased region" description="Polar residues" evidence="8">
    <location>
        <begin position="74"/>
        <end position="98"/>
    </location>
</feature>
<dbReference type="AlphaFoldDB" id="F0SHR3"/>
<dbReference type="eggNOG" id="COG1196">
    <property type="taxonomic scope" value="Bacteria"/>
</dbReference>
<feature type="transmembrane region" description="Helical" evidence="9">
    <location>
        <begin position="786"/>
        <end position="810"/>
    </location>
</feature>
<feature type="signal peptide" evidence="10">
    <location>
        <begin position="1"/>
        <end position="45"/>
    </location>
</feature>
<feature type="coiled-coil region" evidence="7">
    <location>
        <begin position="191"/>
        <end position="225"/>
    </location>
</feature>
<organism evidence="14 15">
    <name type="scientific">Rubinisphaera brasiliensis (strain ATCC 49424 / DSM 5305 / JCM 21570 / IAM 15109 / NBRC 103401 / IFAM 1448)</name>
    <name type="common">Planctomyces brasiliensis</name>
    <dbReference type="NCBI Taxonomy" id="756272"/>
    <lineage>
        <taxon>Bacteria</taxon>
        <taxon>Pseudomonadati</taxon>
        <taxon>Planctomycetota</taxon>
        <taxon>Planctomycetia</taxon>
        <taxon>Planctomycetales</taxon>
        <taxon>Planctomycetaceae</taxon>
        <taxon>Rubinisphaera</taxon>
    </lineage>
</organism>
<evidence type="ECO:0000256" key="6">
    <source>
        <dbReference type="ARBA" id="ARBA00023136"/>
    </source>
</evidence>
<feature type="domain" description="Mechanosensitive ion channel MscS C-terminal" evidence="13">
    <location>
        <begin position="1108"/>
        <end position="1191"/>
    </location>
</feature>
<dbReference type="SUPFAM" id="SSF50182">
    <property type="entry name" value="Sm-like ribonucleoproteins"/>
    <property type="match status" value="1"/>
</dbReference>